<keyword evidence="2" id="KW-1185">Reference proteome</keyword>
<name>A0A314Z1G6_PRUYE</name>
<proteinExistence type="predicted"/>
<dbReference type="Proteomes" id="UP000250321">
    <property type="component" value="Unassembled WGS sequence"/>
</dbReference>
<dbReference type="AlphaFoldDB" id="A0A314Z1G6"/>
<sequence length="66" mass="7314">MRYKIKQQAFSIGFLPVNNDYLISGFLTSLHVAMLLRQASTSSSPSSPPSLQEAARGRYQDRLIVG</sequence>
<evidence type="ECO:0000313" key="1">
    <source>
        <dbReference type="EMBL" id="PQP95465.1"/>
    </source>
</evidence>
<organism evidence="1 2">
    <name type="scientific">Prunus yedoensis var. nudiflora</name>
    <dbReference type="NCBI Taxonomy" id="2094558"/>
    <lineage>
        <taxon>Eukaryota</taxon>
        <taxon>Viridiplantae</taxon>
        <taxon>Streptophyta</taxon>
        <taxon>Embryophyta</taxon>
        <taxon>Tracheophyta</taxon>
        <taxon>Spermatophyta</taxon>
        <taxon>Magnoliopsida</taxon>
        <taxon>eudicotyledons</taxon>
        <taxon>Gunneridae</taxon>
        <taxon>Pentapetalae</taxon>
        <taxon>rosids</taxon>
        <taxon>fabids</taxon>
        <taxon>Rosales</taxon>
        <taxon>Rosaceae</taxon>
        <taxon>Amygdaloideae</taxon>
        <taxon>Amygdaleae</taxon>
        <taxon>Prunus</taxon>
    </lineage>
</organism>
<dbReference type="EMBL" id="PJQY01002242">
    <property type="protein sequence ID" value="PQP95465.1"/>
    <property type="molecule type" value="Genomic_DNA"/>
</dbReference>
<accession>A0A314Z1G6</accession>
<comment type="caution">
    <text evidence="1">The sequence shown here is derived from an EMBL/GenBank/DDBJ whole genome shotgun (WGS) entry which is preliminary data.</text>
</comment>
<evidence type="ECO:0000313" key="2">
    <source>
        <dbReference type="Proteomes" id="UP000250321"/>
    </source>
</evidence>
<protein>
    <submittedName>
        <fullName evidence="1">Uncharacterized protein</fullName>
    </submittedName>
</protein>
<gene>
    <name evidence="1" type="ORF">Pyn_22073</name>
</gene>
<reference evidence="1 2" key="1">
    <citation type="submission" date="2018-02" db="EMBL/GenBank/DDBJ databases">
        <title>Draft genome of wild Prunus yedoensis var. nudiflora.</title>
        <authorList>
            <person name="Baek S."/>
            <person name="Kim J.-H."/>
            <person name="Choi K."/>
            <person name="Kim G.-B."/>
            <person name="Cho A."/>
            <person name="Jang H."/>
            <person name="Shin C.-H."/>
            <person name="Yu H.-J."/>
            <person name="Mun J.-H."/>
        </authorList>
    </citation>
    <scope>NUCLEOTIDE SEQUENCE [LARGE SCALE GENOMIC DNA]</scope>
    <source>
        <strain evidence="2">cv. Jeju island</strain>
        <tissue evidence="1">Leaf</tissue>
    </source>
</reference>